<dbReference type="Pfam" id="PF22888">
    <property type="entry name" value="FIMAH"/>
    <property type="match status" value="1"/>
</dbReference>
<dbReference type="SMART" id="SM00631">
    <property type="entry name" value="Zn_pept"/>
    <property type="match status" value="1"/>
</dbReference>
<dbReference type="GO" id="GO:0006508">
    <property type="term" value="P:proteolysis"/>
    <property type="evidence" value="ECO:0007669"/>
    <property type="project" value="UniProtKB-KW"/>
</dbReference>
<protein>
    <submittedName>
        <fullName evidence="9">Oligoribonuclease (3'-5' exoribonuclease)</fullName>
    </submittedName>
</protein>
<keyword evidence="6" id="KW-0482">Metalloprotease</keyword>
<dbReference type="SUPFAM" id="SSF53187">
    <property type="entry name" value="Zn-dependent exopeptidases"/>
    <property type="match status" value="1"/>
</dbReference>
<comment type="cofactor">
    <cofactor evidence="1">
        <name>Zn(2+)</name>
        <dbReference type="ChEBI" id="CHEBI:29105"/>
    </cofactor>
</comment>
<dbReference type="Proteomes" id="UP000568839">
    <property type="component" value="Unassembled WGS sequence"/>
</dbReference>
<evidence type="ECO:0000256" key="6">
    <source>
        <dbReference type="ARBA" id="ARBA00023049"/>
    </source>
</evidence>
<evidence type="ECO:0000256" key="5">
    <source>
        <dbReference type="ARBA" id="ARBA00022833"/>
    </source>
</evidence>
<dbReference type="PANTHER" id="PTHR11705">
    <property type="entry name" value="PROTEASE FAMILY M14 CARBOXYPEPTIDASE A,B"/>
    <property type="match status" value="1"/>
</dbReference>
<proteinExistence type="inferred from homology"/>
<dbReference type="Gene3D" id="3.40.630.10">
    <property type="entry name" value="Zn peptidases"/>
    <property type="match status" value="1"/>
</dbReference>
<keyword evidence="3" id="KW-0645">Protease</keyword>
<dbReference type="RefSeq" id="WP_221434348.1">
    <property type="nucleotide sequence ID" value="NZ_JACHHJ010000009.1"/>
</dbReference>
<keyword evidence="4" id="KW-0378">Hydrolase</keyword>
<evidence type="ECO:0000256" key="3">
    <source>
        <dbReference type="ARBA" id="ARBA00022670"/>
    </source>
</evidence>
<comment type="similarity">
    <text evidence="2 7">Belongs to the peptidase M14 family.</text>
</comment>
<dbReference type="Pfam" id="PF00246">
    <property type="entry name" value="Peptidase_M14"/>
    <property type="match status" value="1"/>
</dbReference>
<evidence type="ECO:0000256" key="1">
    <source>
        <dbReference type="ARBA" id="ARBA00001947"/>
    </source>
</evidence>
<comment type="caution">
    <text evidence="9">The sequence shown here is derived from an EMBL/GenBank/DDBJ whole genome shotgun (WGS) entry which is preliminary data.</text>
</comment>
<evidence type="ECO:0000256" key="4">
    <source>
        <dbReference type="ARBA" id="ARBA00022801"/>
    </source>
</evidence>
<gene>
    <name evidence="9" type="ORF">HNR44_003587</name>
</gene>
<dbReference type="PANTHER" id="PTHR11705:SF143">
    <property type="entry name" value="SLL0236 PROTEIN"/>
    <property type="match status" value="1"/>
</dbReference>
<name>A0A841Q140_9BACL</name>
<evidence type="ECO:0000256" key="2">
    <source>
        <dbReference type="ARBA" id="ARBA00005988"/>
    </source>
</evidence>
<keyword evidence="10" id="KW-1185">Reference proteome</keyword>
<sequence length="878" mass="98269">MRSKRSLPYVLMLSITVLMLSTLGSETYTEASSDDYEFERDTAHVRITVPDEKALDELVASDLELIEYVREQEDMLEVDAIVTPNELQELNQQYDVTTIQRRSEAEQVLRERQQNVQQIQTLTEQVDEVNILRAQHFTNQSGTFLYVESKTSAGDAASVALTAEWTDDSGEEHTVTMDRQEDYGEYLYHRMLIDVESVPENVTVSSNQGGSAEASVSEWIGDPPEAGDHYVSDFIDHYMTPNELNERIEQLAAEFPELAEVVTMPNETNGYRRHAQGMIGDPGDNPEAAIVITSNAWGHEGGNNISVTVEIPDNANEDLQVDVNSEHITVNLATDGSANPSSTAAEVIEAINGASEDMVTASSFRSYEGEGIVQPQSEIELNNNLNAPQDVSREPADVKAIRIGKDRDGSQTGVLAYAQEHAREWVTPLVTIETAEQLLRNYHSDPETQELVDNLDIFLVPSINPDGANYSFHDYNWQRKNMANHCDIENSDPYLRDSWGVDLNRNHAVGSVYDGYIGGSTNCTSGTYAGPEPLSEPESENLIWLAEENPNINFAMNIHSHGGYFMWSPGAYDENRNTLPRPTAGEEAYYWEASETILNAIQAYRGTVILPERTGPIPDVLYSAGGNSADALWYDHDIFAWNFEVGAELWNPDEERWESQGFQPPFEEEGHAQGMEFASGLIGMLDVANDYYQNEDPPSSTVSPEEGSYNEPIEVSFETSEPATIYYTLDGSKPTFDSNALQLAGTREGAETLTINATTTMKWFSEDMAGNVENHYDPKGTEENYNEAEFLIAYDVEGMKQLVELFEDEGEIESAEAARALITHLRAVSHYENQEETEKVIEHMEGLKDLLDHQLNEEMMSEYAYDTLYSYTEDVIQQ</sequence>
<dbReference type="GO" id="GO:0008270">
    <property type="term" value="F:zinc ion binding"/>
    <property type="evidence" value="ECO:0007669"/>
    <property type="project" value="InterPro"/>
</dbReference>
<dbReference type="InterPro" id="IPR059177">
    <property type="entry name" value="GH29D-like_dom"/>
</dbReference>
<dbReference type="GO" id="GO:0004181">
    <property type="term" value="F:metallocarboxypeptidase activity"/>
    <property type="evidence" value="ECO:0007669"/>
    <property type="project" value="InterPro"/>
</dbReference>
<feature type="domain" description="Peptidase M14" evidence="8">
    <location>
        <begin position="363"/>
        <end position="681"/>
    </location>
</feature>
<keyword evidence="5" id="KW-0862">Zinc</keyword>
<dbReference type="AlphaFoldDB" id="A0A841Q140"/>
<evidence type="ECO:0000313" key="10">
    <source>
        <dbReference type="Proteomes" id="UP000568839"/>
    </source>
</evidence>
<evidence type="ECO:0000259" key="8">
    <source>
        <dbReference type="PROSITE" id="PS52035"/>
    </source>
</evidence>
<organism evidence="9 10">
    <name type="scientific">Geomicrobium halophilum</name>
    <dbReference type="NCBI Taxonomy" id="549000"/>
    <lineage>
        <taxon>Bacteria</taxon>
        <taxon>Bacillati</taxon>
        <taxon>Bacillota</taxon>
        <taxon>Bacilli</taxon>
        <taxon>Bacillales</taxon>
        <taxon>Geomicrobium</taxon>
    </lineage>
</organism>
<evidence type="ECO:0000256" key="7">
    <source>
        <dbReference type="PROSITE-ProRule" id="PRU01379"/>
    </source>
</evidence>
<dbReference type="Pfam" id="PF13290">
    <property type="entry name" value="CHB_HEX_C_1"/>
    <property type="match status" value="1"/>
</dbReference>
<feature type="active site" description="Proton donor/acceptor" evidence="7">
    <location>
        <position position="644"/>
    </location>
</feature>
<dbReference type="InterPro" id="IPR000834">
    <property type="entry name" value="Peptidase_M14"/>
</dbReference>
<reference evidence="9 10" key="1">
    <citation type="submission" date="2020-08" db="EMBL/GenBank/DDBJ databases">
        <title>Genomic Encyclopedia of Type Strains, Phase IV (KMG-IV): sequencing the most valuable type-strain genomes for metagenomic binning, comparative biology and taxonomic classification.</title>
        <authorList>
            <person name="Goeker M."/>
        </authorList>
    </citation>
    <scope>NUCLEOTIDE SEQUENCE [LARGE SCALE GENOMIC DNA]</scope>
    <source>
        <strain evidence="9 10">DSM 21769</strain>
    </source>
</reference>
<dbReference type="GO" id="GO:0005615">
    <property type="term" value="C:extracellular space"/>
    <property type="evidence" value="ECO:0007669"/>
    <property type="project" value="TreeGrafter"/>
</dbReference>
<accession>A0A841Q140</accession>
<dbReference type="EMBL" id="JACHHJ010000009">
    <property type="protein sequence ID" value="MBB6451572.1"/>
    <property type="molecule type" value="Genomic_DNA"/>
</dbReference>
<evidence type="ECO:0000313" key="9">
    <source>
        <dbReference type="EMBL" id="MBB6451572.1"/>
    </source>
</evidence>
<dbReference type="PROSITE" id="PS52035">
    <property type="entry name" value="PEPTIDASE_M14"/>
    <property type="match status" value="1"/>
</dbReference>
<dbReference type="InterPro" id="IPR054470">
    <property type="entry name" value="FIMAH_dom"/>
</dbReference>